<keyword evidence="7" id="KW-0732">Signal</keyword>
<dbReference type="PANTHER" id="PTHR32552">
    <property type="entry name" value="FERRICHROME IRON RECEPTOR-RELATED"/>
    <property type="match status" value="1"/>
</dbReference>
<evidence type="ECO:0000256" key="7">
    <source>
        <dbReference type="ARBA" id="ARBA00022729"/>
    </source>
</evidence>
<accession>A0A4R5W367</accession>
<dbReference type="SUPFAM" id="SSF56935">
    <property type="entry name" value="Porins"/>
    <property type="match status" value="1"/>
</dbReference>
<evidence type="ECO:0000259" key="17">
    <source>
        <dbReference type="Pfam" id="PF07715"/>
    </source>
</evidence>
<comment type="caution">
    <text evidence="18">The sequence shown here is derived from an EMBL/GenBank/DDBJ whole genome shotgun (WGS) entry which is preliminary data.</text>
</comment>
<evidence type="ECO:0000256" key="9">
    <source>
        <dbReference type="ARBA" id="ARBA00023065"/>
    </source>
</evidence>
<evidence type="ECO:0000256" key="8">
    <source>
        <dbReference type="ARBA" id="ARBA00023004"/>
    </source>
</evidence>
<dbReference type="GO" id="GO:0015344">
    <property type="term" value="F:siderophore uptake transmembrane transporter activity"/>
    <property type="evidence" value="ECO:0007669"/>
    <property type="project" value="TreeGrafter"/>
</dbReference>
<dbReference type="CDD" id="cd01347">
    <property type="entry name" value="ligand_gated_channel"/>
    <property type="match status" value="1"/>
</dbReference>
<gene>
    <name evidence="18" type="ORF">E2I14_08330</name>
</gene>
<evidence type="ECO:0000259" key="16">
    <source>
        <dbReference type="Pfam" id="PF00593"/>
    </source>
</evidence>
<keyword evidence="9" id="KW-0406">Ion transport</keyword>
<evidence type="ECO:0000256" key="11">
    <source>
        <dbReference type="ARBA" id="ARBA00023136"/>
    </source>
</evidence>
<evidence type="ECO:0000256" key="14">
    <source>
        <dbReference type="PROSITE-ProRule" id="PRU01360"/>
    </source>
</evidence>
<dbReference type="Gene3D" id="2.170.130.10">
    <property type="entry name" value="TonB-dependent receptor, plug domain"/>
    <property type="match status" value="1"/>
</dbReference>
<dbReference type="NCBIfam" id="TIGR01783">
    <property type="entry name" value="TonB-siderophor"/>
    <property type="match status" value="1"/>
</dbReference>
<keyword evidence="13 14" id="KW-0998">Cell outer membrane</keyword>
<keyword evidence="19" id="KW-1185">Reference proteome</keyword>
<dbReference type="InterPro" id="IPR036942">
    <property type="entry name" value="Beta-barrel_TonB_sf"/>
</dbReference>
<dbReference type="EMBL" id="SMYL01000003">
    <property type="protein sequence ID" value="TDK66467.1"/>
    <property type="molecule type" value="Genomic_DNA"/>
</dbReference>
<dbReference type="InterPro" id="IPR037066">
    <property type="entry name" value="Plug_dom_sf"/>
</dbReference>
<dbReference type="GO" id="GO:0015891">
    <property type="term" value="P:siderophore transport"/>
    <property type="evidence" value="ECO:0007669"/>
    <property type="project" value="InterPro"/>
</dbReference>
<evidence type="ECO:0000313" key="18">
    <source>
        <dbReference type="EMBL" id="TDK66467.1"/>
    </source>
</evidence>
<keyword evidence="3 14" id="KW-0813">Transport</keyword>
<dbReference type="GO" id="GO:0009279">
    <property type="term" value="C:cell outer membrane"/>
    <property type="evidence" value="ECO:0007669"/>
    <property type="project" value="UniProtKB-SubCell"/>
</dbReference>
<dbReference type="FunFam" id="2.170.130.10:FF:000010">
    <property type="entry name" value="Ferripyoverdine receptor"/>
    <property type="match status" value="1"/>
</dbReference>
<dbReference type="RefSeq" id="WP_133327379.1">
    <property type="nucleotide sequence ID" value="NZ_SMYL01000003.1"/>
</dbReference>
<evidence type="ECO:0000256" key="5">
    <source>
        <dbReference type="ARBA" id="ARBA00022496"/>
    </source>
</evidence>
<evidence type="ECO:0000256" key="2">
    <source>
        <dbReference type="ARBA" id="ARBA00009810"/>
    </source>
</evidence>
<dbReference type="Pfam" id="PF07715">
    <property type="entry name" value="Plug"/>
    <property type="match status" value="1"/>
</dbReference>
<dbReference type="PROSITE" id="PS52016">
    <property type="entry name" value="TONB_DEPENDENT_REC_3"/>
    <property type="match status" value="1"/>
</dbReference>
<evidence type="ECO:0000256" key="15">
    <source>
        <dbReference type="RuleBase" id="RU003357"/>
    </source>
</evidence>
<dbReference type="Pfam" id="PF00593">
    <property type="entry name" value="TonB_dep_Rec_b-barrel"/>
    <property type="match status" value="1"/>
</dbReference>
<feature type="domain" description="TonB-dependent receptor plug" evidence="17">
    <location>
        <begin position="94"/>
        <end position="192"/>
    </location>
</feature>
<keyword evidence="8" id="KW-0408">Iron</keyword>
<dbReference type="Gene3D" id="2.40.170.20">
    <property type="entry name" value="TonB-dependent receptor, beta-barrel domain"/>
    <property type="match status" value="1"/>
</dbReference>
<dbReference type="PANTHER" id="PTHR32552:SF74">
    <property type="entry name" value="HYDROXAMATE SIDEROPHORE RECEPTOR FHUE"/>
    <property type="match status" value="1"/>
</dbReference>
<evidence type="ECO:0000256" key="13">
    <source>
        <dbReference type="ARBA" id="ARBA00023237"/>
    </source>
</evidence>
<protein>
    <submittedName>
        <fullName evidence="18">TonB-dependent siderophore receptor</fullName>
    </submittedName>
</protein>
<evidence type="ECO:0000256" key="12">
    <source>
        <dbReference type="ARBA" id="ARBA00023170"/>
    </source>
</evidence>
<comment type="similarity">
    <text evidence="2 14 15">Belongs to the TonB-dependent receptor family.</text>
</comment>
<dbReference type="InterPro" id="IPR000531">
    <property type="entry name" value="Beta-barrel_TonB"/>
</dbReference>
<keyword evidence="10 15" id="KW-0798">TonB box</keyword>
<sequence>MKKFTNTHYRPNPARLHAPSSFTLRPINLGLLLALSAVLPRLAHAEHHADVIANASANPDAAVHQVVVSGSAADMPSGYAIKHSSTATKLDLSPRETPQSLTTVTREQMDDFKLDTLNQVLSNTNGVTVEKMETERNMYTARGFNIINFQFDGIGMPLNSNILHGDMDTGMIDRIDVLRGASGLINSTGNPSATVNYVRKRPTADFHTSGGISYGSWNARRFDVDVSGPLNAAGTVRARAVVAKKDADSYLDRYHNNNGSLYGVIEADLGKGTLLTVGHSYQKTSPTGTIWSGIPLFYSDDTPTDYSIHTNTAAKWSHWDALQNRSFAELKHNFNKDWIWKTTLGRNQLGTEAELFMAAGSADKITGLGLRPNQRLFRSDEGQTFFDTNLSGKYVIGGRQHDLDFGVNSGRSHYVTLTQFAAPIRTLLSESVAFAGEYSKPTKIDSTDFANYTEQRTSLYGATRLNLSDDAKLLLGANYTRVNYDGVDYGSIHKIETSQTSPYIGLVYDLSKTISAYGSYTSIFNPQIAKDINGHALEPVKGKSYELGVKGEFFNRKLNASGALFRVEQNNVAEEAGKIRGESYYVGKDGHSQGLEIDLSGEVARGWQVNSGYTTMTIKDSNGEQTRTYIPRQSFHLATTYQLPQFEKLKIGASVNWQSDIYKNYSATRRIEIPAYALLNLMASYDINKHVSLNFNINNVTNKKRYISLSGFSSHYAEPLSAKVSLNWKY</sequence>
<evidence type="ECO:0000256" key="10">
    <source>
        <dbReference type="ARBA" id="ARBA00023077"/>
    </source>
</evidence>
<dbReference type="InterPro" id="IPR012910">
    <property type="entry name" value="Plug_dom"/>
</dbReference>
<name>A0A4R5W367_9BURK</name>
<proteinExistence type="inferred from homology"/>
<organism evidence="18 19">
    <name type="scientific">Sapientia aquatica</name>
    <dbReference type="NCBI Taxonomy" id="1549640"/>
    <lineage>
        <taxon>Bacteria</taxon>
        <taxon>Pseudomonadati</taxon>
        <taxon>Pseudomonadota</taxon>
        <taxon>Betaproteobacteria</taxon>
        <taxon>Burkholderiales</taxon>
        <taxon>Oxalobacteraceae</taxon>
        <taxon>Sapientia</taxon>
    </lineage>
</organism>
<dbReference type="GO" id="GO:0038023">
    <property type="term" value="F:signaling receptor activity"/>
    <property type="evidence" value="ECO:0007669"/>
    <property type="project" value="InterPro"/>
</dbReference>
<dbReference type="Proteomes" id="UP000294829">
    <property type="component" value="Unassembled WGS sequence"/>
</dbReference>
<dbReference type="InterPro" id="IPR039426">
    <property type="entry name" value="TonB-dep_rcpt-like"/>
</dbReference>
<evidence type="ECO:0000256" key="3">
    <source>
        <dbReference type="ARBA" id="ARBA00022448"/>
    </source>
</evidence>
<keyword evidence="5" id="KW-0410">Iron transport</keyword>
<keyword evidence="12 18" id="KW-0675">Receptor</keyword>
<dbReference type="AlphaFoldDB" id="A0A4R5W367"/>
<reference evidence="18 19" key="1">
    <citation type="submission" date="2019-03" db="EMBL/GenBank/DDBJ databases">
        <title>Sapientia aquatica gen. nov., sp. nov., isolated from a crater lake.</title>
        <authorList>
            <person name="Felfoldi T."/>
            <person name="Szabo A."/>
            <person name="Toth E."/>
            <person name="Schumann P."/>
            <person name="Keki Z."/>
            <person name="Marialigeti K."/>
            <person name="Mathe I."/>
        </authorList>
    </citation>
    <scope>NUCLEOTIDE SEQUENCE [LARGE SCALE GENOMIC DNA]</scope>
    <source>
        <strain evidence="18 19">SA-152</strain>
    </source>
</reference>
<evidence type="ECO:0000256" key="1">
    <source>
        <dbReference type="ARBA" id="ARBA00004571"/>
    </source>
</evidence>
<evidence type="ECO:0000256" key="4">
    <source>
        <dbReference type="ARBA" id="ARBA00022452"/>
    </source>
</evidence>
<evidence type="ECO:0000313" key="19">
    <source>
        <dbReference type="Proteomes" id="UP000294829"/>
    </source>
</evidence>
<dbReference type="OrthoDB" id="174652at2"/>
<comment type="subcellular location">
    <subcellularLocation>
        <location evidence="1 14">Cell outer membrane</location>
        <topology evidence="1 14">Multi-pass membrane protein</topology>
    </subcellularLocation>
</comment>
<dbReference type="InterPro" id="IPR010105">
    <property type="entry name" value="TonB_sidphr_rcpt"/>
</dbReference>
<keyword evidence="6 14" id="KW-0812">Transmembrane</keyword>
<keyword evidence="11 14" id="KW-0472">Membrane</keyword>
<keyword evidence="4 14" id="KW-1134">Transmembrane beta strand</keyword>
<evidence type="ECO:0000256" key="6">
    <source>
        <dbReference type="ARBA" id="ARBA00022692"/>
    </source>
</evidence>
<feature type="domain" description="TonB-dependent receptor-like beta-barrel" evidence="16">
    <location>
        <begin position="280"/>
        <end position="700"/>
    </location>
</feature>